<dbReference type="EMBL" id="LR796557">
    <property type="protein sequence ID" value="CAB4152171.1"/>
    <property type="molecule type" value="Genomic_DNA"/>
</dbReference>
<protein>
    <submittedName>
        <fullName evidence="1">Uncharacterized protein</fullName>
    </submittedName>
</protein>
<proteinExistence type="predicted"/>
<dbReference type="EMBL" id="LR798345">
    <property type="protein sequence ID" value="CAB5225398.1"/>
    <property type="molecule type" value="Genomic_DNA"/>
</dbReference>
<dbReference type="EMBL" id="LR796656">
    <property type="protein sequence ID" value="CAB4157500.1"/>
    <property type="molecule type" value="Genomic_DNA"/>
</dbReference>
<name>A0A6J5N292_9CAUD</name>
<gene>
    <name evidence="1" type="ORF">UFOVP590_55</name>
    <name evidence="2" type="ORF">UFOVP685_29</name>
    <name evidence="3" type="ORF">UFOVP750_23</name>
</gene>
<evidence type="ECO:0000313" key="3">
    <source>
        <dbReference type="EMBL" id="CAB5225398.1"/>
    </source>
</evidence>
<evidence type="ECO:0000313" key="1">
    <source>
        <dbReference type="EMBL" id="CAB4152171.1"/>
    </source>
</evidence>
<evidence type="ECO:0000313" key="2">
    <source>
        <dbReference type="EMBL" id="CAB4157500.1"/>
    </source>
</evidence>
<sequence>MKYDKLQEYSKIAAGITAAMDTLIQTQSLFVDLLLKECDMPNEMKETMIKDMNKVIGVHKI</sequence>
<accession>A0A6J5N292</accession>
<organism evidence="1">
    <name type="scientific">uncultured Caudovirales phage</name>
    <dbReference type="NCBI Taxonomy" id="2100421"/>
    <lineage>
        <taxon>Viruses</taxon>
        <taxon>Duplodnaviria</taxon>
        <taxon>Heunggongvirae</taxon>
        <taxon>Uroviricota</taxon>
        <taxon>Caudoviricetes</taxon>
        <taxon>Peduoviridae</taxon>
        <taxon>Maltschvirus</taxon>
        <taxon>Maltschvirus maltsch</taxon>
    </lineage>
</organism>
<reference evidence="1" key="1">
    <citation type="submission" date="2020-04" db="EMBL/GenBank/DDBJ databases">
        <authorList>
            <person name="Chiriac C."/>
            <person name="Salcher M."/>
            <person name="Ghai R."/>
            <person name="Kavagutti S V."/>
        </authorList>
    </citation>
    <scope>NUCLEOTIDE SEQUENCE</scope>
</reference>